<name>X0RIT2_9ZZZZ</name>
<feature type="non-terminal residue" evidence="1">
    <location>
        <position position="1"/>
    </location>
</feature>
<reference evidence="1" key="1">
    <citation type="journal article" date="2014" name="Front. Microbiol.">
        <title>High frequency of phylogenetically diverse reductive dehalogenase-homologous genes in deep subseafloor sedimentary metagenomes.</title>
        <authorList>
            <person name="Kawai M."/>
            <person name="Futagami T."/>
            <person name="Toyoda A."/>
            <person name="Takaki Y."/>
            <person name="Nishi S."/>
            <person name="Hori S."/>
            <person name="Arai W."/>
            <person name="Tsubouchi T."/>
            <person name="Morono Y."/>
            <person name="Uchiyama I."/>
            <person name="Ito T."/>
            <person name="Fujiyama A."/>
            <person name="Inagaki F."/>
            <person name="Takami H."/>
        </authorList>
    </citation>
    <scope>NUCLEOTIDE SEQUENCE</scope>
    <source>
        <strain evidence="1">Expedition CK06-06</strain>
    </source>
</reference>
<dbReference type="EMBL" id="BARS01008996">
    <property type="protein sequence ID" value="GAF68683.1"/>
    <property type="molecule type" value="Genomic_DNA"/>
</dbReference>
<organism evidence="1">
    <name type="scientific">marine sediment metagenome</name>
    <dbReference type="NCBI Taxonomy" id="412755"/>
    <lineage>
        <taxon>unclassified sequences</taxon>
        <taxon>metagenomes</taxon>
        <taxon>ecological metagenomes</taxon>
    </lineage>
</organism>
<gene>
    <name evidence="1" type="ORF">S01H1_17031</name>
</gene>
<proteinExistence type="predicted"/>
<comment type="caution">
    <text evidence="1">The sequence shown here is derived from an EMBL/GenBank/DDBJ whole genome shotgun (WGS) entry which is preliminary data.</text>
</comment>
<sequence>SIDAEYDGLEGKKVVVVARPLVELKYRNTSAAKDLARQLSILLRENVSKIEVIDQRKVAEWTDANVWDEYTEIGEALEADMVVGIDLQDFTIYKGQTLYQGKASVVLAVYDCTDLFDNAAGSQPVFEKELPQAVYPPNTAIPTSEKPEVEFRREFVRVLADQIGRHFYAHDAHADYALDAATLD</sequence>
<protein>
    <submittedName>
        <fullName evidence="1">Uncharacterized protein</fullName>
    </submittedName>
</protein>
<dbReference type="AlphaFoldDB" id="X0RIT2"/>
<evidence type="ECO:0000313" key="1">
    <source>
        <dbReference type="EMBL" id="GAF68683.1"/>
    </source>
</evidence>
<accession>X0RIT2</accession>